<feature type="transmembrane region" description="Helical" evidence="6">
    <location>
        <begin position="280"/>
        <end position="305"/>
    </location>
</feature>
<feature type="transmembrane region" description="Helical" evidence="6">
    <location>
        <begin position="191"/>
        <end position="211"/>
    </location>
</feature>
<feature type="compositionally biased region" description="Polar residues" evidence="5">
    <location>
        <begin position="43"/>
        <end position="60"/>
    </location>
</feature>
<dbReference type="STRING" id="13706.A0A1X2H5X8"/>
<name>A0A1X2H5X8_SYNRA</name>
<dbReference type="GO" id="GO:0016020">
    <property type="term" value="C:membrane"/>
    <property type="evidence" value="ECO:0007669"/>
    <property type="project" value="UniProtKB-SubCell"/>
</dbReference>
<dbReference type="Proteomes" id="UP000242180">
    <property type="component" value="Unassembled WGS sequence"/>
</dbReference>
<protein>
    <recommendedName>
        <fullName evidence="9">Tetraspanin Tsp2</fullName>
    </recommendedName>
</protein>
<dbReference type="InterPro" id="IPR018499">
    <property type="entry name" value="Tetraspanin/Peripherin"/>
</dbReference>
<dbReference type="InParanoid" id="A0A1X2H5X8"/>
<dbReference type="Pfam" id="PF00335">
    <property type="entry name" value="Tetraspanin"/>
    <property type="match status" value="1"/>
</dbReference>
<dbReference type="AlphaFoldDB" id="A0A1X2H5X8"/>
<evidence type="ECO:0000256" key="4">
    <source>
        <dbReference type="ARBA" id="ARBA00023136"/>
    </source>
</evidence>
<feature type="transmembrane region" description="Helical" evidence="6">
    <location>
        <begin position="118"/>
        <end position="146"/>
    </location>
</feature>
<evidence type="ECO:0000256" key="5">
    <source>
        <dbReference type="SAM" id="MobiDB-lite"/>
    </source>
</evidence>
<comment type="subcellular location">
    <subcellularLocation>
        <location evidence="1">Membrane</location>
        <topology evidence="1">Multi-pass membrane protein</topology>
    </subcellularLocation>
</comment>
<feature type="transmembrane region" description="Helical" evidence="6">
    <location>
        <begin position="158"/>
        <end position="179"/>
    </location>
</feature>
<organism evidence="7 8">
    <name type="scientific">Syncephalastrum racemosum</name>
    <name type="common">Filamentous fungus</name>
    <dbReference type="NCBI Taxonomy" id="13706"/>
    <lineage>
        <taxon>Eukaryota</taxon>
        <taxon>Fungi</taxon>
        <taxon>Fungi incertae sedis</taxon>
        <taxon>Mucoromycota</taxon>
        <taxon>Mucoromycotina</taxon>
        <taxon>Mucoromycetes</taxon>
        <taxon>Mucorales</taxon>
        <taxon>Syncephalastraceae</taxon>
        <taxon>Syncephalastrum</taxon>
    </lineage>
</organism>
<evidence type="ECO:0000256" key="3">
    <source>
        <dbReference type="ARBA" id="ARBA00022989"/>
    </source>
</evidence>
<keyword evidence="2 6" id="KW-0812">Transmembrane</keyword>
<dbReference type="OrthoDB" id="2156690at2759"/>
<reference evidence="7 8" key="1">
    <citation type="submission" date="2016-07" db="EMBL/GenBank/DDBJ databases">
        <title>Pervasive Adenine N6-methylation of Active Genes in Fungi.</title>
        <authorList>
            <consortium name="DOE Joint Genome Institute"/>
            <person name="Mondo S.J."/>
            <person name="Dannebaum R.O."/>
            <person name="Kuo R.C."/>
            <person name="Labutti K."/>
            <person name="Haridas S."/>
            <person name="Kuo A."/>
            <person name="Salamov A."/>
            <person name="Ahrendt S.R."/>
            <person name="Lipzen A."/>
            <person name="Sullivan W."/>
            <person name="Andreopoulos W.B."/>
            <person name="Clum A."/>
            <person name="Lindquist E."/>
            <person name="Daum C."/>
            <person name="Ramamoorthy G.K."/>
            <person name="Gryganskyi A."/>
            <person name="Culley D."/>
            <person name="Magnuson J.K."/>
            <person name="James T.Y."/>
            <person name="O'Malley M.A."/>
            <person name="Stajich J.E."/>
            <person name="Spatafora J.W."/>
            <person name="Visel A."/>
            <person name="Grigoriev I.V."/>
        </authorList>
    </citation>
    <scope>NUCLEOTIDE SEQUENCE [LARGE SCALE GENOMIC DNA]</scope>
    <source>
        <strain evidence="7 8">NRRL 2496</strain>
    </source>
</reference>
<feature type="compositionally biased region" description="Polar residues" evidence="5">
    <location>
        <begin position="9"/>
        <end position="32"/>
    </location>
</feature>
<keyword evidence="8" id="KW-1185">Reference proteome</keyword>
<proteinExistence type="predicted"/>
<dbReference type="EMBL" id="MCGN01000008">
    <property type="protein sequence ID" value="ORY93873.1"/>
    <property type="molecule type" value="Genomic_DNA"/>
</dbReference>
<evidence type="ECO:0000256" key="2">
    <source>
        <dbReference type="ARBA" id="ARBA00022692"/>
    </source>
</evidence>
<evidence type="ECO:0000256" key="6">
    <source>
        <dbReference type="SAM" id="Phobius"/>
    </source>
</evidence>
<evidence type="ECO:0008006" key="9">
    <source>
        <dbReference type="Google" id="ProtNLM"/>
    </source>
</evidence>
<comment type="caution">
    <text evidence="7">The sequence shown here is derived from an EMBL/GenBank/DDBJ whole genome shotgun (WGS) entry which is preliminary data.</text>
</comment>
<keyword evidence="4 6" id="KW-0472">Membrane</keyword>
<gene>
    <name evidence="7" type="ORF">BCR43DRAFT_495479</name>
</gene>
<keyword evidence="3 6" id="KW-1133">Transmembrane helix</keyword>
<evidence type="ECO:0000256" key="1">
    <source>
        <dbReference type="ARBA" id="ARBA00004141"/>
    </source>
</evidence>
<sequence>MRHTLLPGENSNTQSTSSLGQHYESSNSSSQHLGADRHLSLPGQRQSTLQRLSSEPNSPWDSVEDLPEPVLPWMRSESRNSFGNMSRSSVESGSLHVVKRFVPDASMKKKQRWTFHKWWLLLANTLLFCYGLGVLLLALLTFFKLYLRADVVIVGERMLLNMVTATGVLCLFTSLLGFAGIMLNNRAILTFYNLLLWVCFGMIAAIGYISYRKNKWNIAGKLSYQWHYNLTSDGRARIQANLHCCGYKTFTDFHERSNKCFPRTLLPGCRFKYQQFTVQALTTCYIVAFSLLAPHLFVLVSALLCSNHINRKFGKGLPPKIYRLDYQGIVAGTPTGSSINLHRDGLQQRAV</sequence>
<accession>A0A1X2H5X8</accession>
<evidence type="ECO:0000313" key="7">
    <source>
        <dbReference type="EMBL" id="ORY93873.1"/>
    </source>
</evidence>
<feature type="region of interest" description="Disordered" evidence="5">
    <location>
        <begin position="1"/>
        <end position="65"/>
    </location>
</feature>
<evidence type="ECO:0000313" key="8">
    <source>
        <dbReference type="Proteomes" id="UP000242180"/>
    </source>
</evidence>